<feature type="region of interest" description="Disordered" evidence="2">
    <location>
        <begin position="1762"/>
        <end position="1796"/>
    </location>
</feature>
<dbReference type="Pfam" id="PF00149">
    <property type="entry name" value="Metallophos"/>
    <property type="match status" value="1"/>
</dbReference>
<dbReference type="InterPro" id="IPR004843">
    <property type="entry name" value="Calcineurin-like_PHP"/>
</dbReference>
<keyword evidence="11" id="KW-1185">Reference proteome</keyword>
<dbReference type="PANTHER" id="PTHR12143:SF39">
    <property type="entry name" value="SECRETED PROTEIN"/>
    <property type="match status" value="1"/>
</dbReference>
<dbReference type="InterPro" id="IPR012939">
    <property type="entry name" value="Glyco_hydro_92"/>
</dbReference>
<accession>A0ABY4IR40</accession>
<dbReference type="Pfam" id="PF16656">
    <property type="entry name" value="Pur_ac_phosph_N"/>
    <property type="match status" value="1"/>
</dbReference>
<feature type="compositionally biased region" description="Low complexity" evidence="2">
    <location>
        <begin position="1784"/>
        <end position="1796"/>
    </location>
</feature>
<dbReference type="InterPro" id="IPR008928">
    <property type="entry name" value="6-hairpin_glycosidase_sf"/>
</dbReference>
<evidence type="ECO:0000259" key="6">
    <source>
        <dbReference type="Pfam" id="PF07971"/>
    </source>
</evidence>
<dbReference type="InterPro" id="IPR008979">
    <property type="entry name" value="Galactose-bd-like_sf"/>
</dbReference>
<dbReference type="Proteomes" id="UP000831963">
    <property type="component" value="Chromosome"/>
</dbReference>
<feature type="domain" description="Glycosyl hydrolase family 92" evidence="6">
    <location>
        <begin position="312"/>
        <end position="766"/>
    </location>
</feature>
<keyword evidence="3" id="KW-0812">Transmembrane</keyword>
<dbReference type="InterPro" id="IPR005887">
    <property type="entry name" value="GH92_a_mannosidase_put"/>
</dbReference>
<feature type="compositionally biased region" description="Low complexity" evidence="2">
    <location>
        <begin position="1762"/>
        <end position="1771"/>
    </location>
</feature>
<dbReference type="NCBIfam" id="TIGR01167">
    <property type="entry name" value="LPXTG_anchor"/>
    <property type="match status" value="1"/>
</dbReference>
<dbReference type="SUPFAM" id="SSF49785">
    <property type="entry name" value="Galactose-binding domain-like"/>
    <property type="match status" value="1"/>
</dbReference>
<evidence type="ECO:0000313" key="11">
    <source>
        <dbReference type="Proteomes" id="UP000831963"/>
    </source>
</evidence>
<evidence type="ECO:0000259" key="7">
    <source>
        <dbReference type="Pfam" id="PF16403"/>
    </source>
</evidence>
<gene>
    <name evidence="10" type="ORF">KV396_07780</name>
</gene>
<feature type="domain" description="Glycosyl hydrolase family 92 N-terminal" evidence="9">
    <location>
        <begin position="53"/>
        <end position="306"/>
    </location>
</feature>
<protein>
    <submittedName>
        <fullName evidence="10">GH92 family glycosyl hydrolase</fullName>
        <ecNumber evidence="10">3.2.1.-</ecNumber>
    </submittedName>
</protein>
<dbReference type="Gene3D" id="1.20.1610.10">
    <property type="entry name" value="alpha-1,2-mannosidases domains"/>
    <property type="match status" value="1"/>
</dbReference>
<evidence type="ECO:0000256" key="3">
    <source>
        <dbReference type="SAM" id="Phobius"/>
    </source>
</evidence>
<dbReference type="Gene3D" id="2.60.40.10">
    <property type="entry name" value="Immunoglobulins"/>
    <property type="match status" value="2"/>
</dbReference>
<dbReference type="EMBL" id="CP078077">
    <property type="protein sequence ID" value="UPL14376.1"/>
    <property type="molecule type" value="Genomic_DNA"/>
</dbReference>
<sequence>MPPMRSASPGRHMRRRRAALAAGVITALVASSVLVTPAAYAEEVSTLTPFEAVDPFIGAQMNDANNTRGNDHYGNTFPGATVPFGMVQSSPTTFETGNGQQFGGYEYDADQIRGFGMTRLSGTGCRSNFGGFDFPVIPFTGALTDGALPTNPASAIGEYFLDFSHDDETAEPGYYSVGLENVQAELTSTTRTAVSRYSFDETAATSTLLFEAGGSNNQVHASDIAFDPATGELTGSVKANIVCNGGSQYTAYFSATFDQPVESFGTWTPAGVQAGGTEASAATKHGAGAYLTFADGADVTAKIGLSYVSVDGARANAQAETDALDFDQTRAQSRATWEEGLGSIDATGGTDRDRITFYTSLYHSLLHPNTFQDVDGRYTGYDGTIHSVEEGRDFYVNFSGWDTYRGQSQLVALLYPERASDINQSIVDMVSQSGKWTSWPTYNQIQTKMSGDSLQNIVAATDDFGSTDYDRAKALESMLATQTLPMTNTGRSDAVMYGIHGWIDGDKQGAATSRTIEYTTNDFAIAQMAKRLGNEAAYEQFSTRSQNWKNIFNTATGHIDARNRNGFLNTSLTTQGAQFEQSTGYQYGFNVSHNMADLIDLRGGKDKATEQLDRILRDLDAGAFSDAAYIANQPSFGLPWVYNWLQAPHKTTETLYRAADELFTTAPDGLAGNDDLGSFSAWYVWANIGLMPAIWGTADLLVSAPMFEHIEITSIGSDRTISIDAPGAGDDRRYTTGLSVNGQAQTASWLPADFARSGGTLDFTMGATASMWGTGEGDVPPSFRDGSDNRNSVGITSDGAVNMGGLDAGGIGLSREDLAAAGVAGGAKLPLGDTGVEFTWPDTVAGEVDHWIPNGQVLDFGDVAASGISFLGLATNGPSRGTALVTYTDGSTKKVDVRLTDWTNTGAEPGNIRLVPLTKRNTLAGGSDTAKPTLFATAVVPLDTKKTVKSVTLPNDVSKGIMHVFDVALRPLDATEPGEPTLPTRPDAQEPTEPTVQAPIDIDGTEVTNADTVWRFHDTTDDPAAGLATHTGWTAADYDDASWKTGTGSFGAKNGVIGDLGGGYTPSTLVNQYKEGTTNTEAFFFRTTFDIDAADLAQITQLNGELAYDDAARVYVNGQLVGGFADARIGNGPSNMVYAGDNGSAPLTGAFTVPASALQAGTNTIAVQVHNTNATSSDVFMQLTSLTIAAQGAPAAISDVLLHVGSDETQRNLTFYTDRRIAAQVQVAPASARTGAGFPVAEARTLDATTAQARDGRYSNQVVIGDLAEETSYLYRVGNDEMGWSRSYELWTGTFDETYSFVYLTDAQIGASGSWQNDRDRWAASLGQIDQFEKDASMIVSGGDQIETHRSEDEYASLIAPELLKQVPFQATIGNHDNQSDQFNSHFFTPNRSETHGYEGIDGRAGGDYWYTYNGVLYLNINTNARSTNEEDHAAFLREVVEEQGADANWIVVVMHHSLYSAAFHSVEQDVKERRAALAPVFSELGIDLVLAGHDHIYTRSYLMDGTTPAGDLEAQEKSGVTLAAEKGQVLYVTGNSSSGSKFYGLDASSPEAAIKDQSNQPQYTDVDVTPEAITLTTYQTMDRKVIDEVTLTRTVNDEKGPEFAGLPTESEVAQGQPFEPLAGISATDEIDGDVTSAITVEGTVDTTKPGLYTLTYRVTDLAGNETVVERMVTVTAVEPTFGGVPPTRTVVEGEEFDELAGVSAKDANGVDLTDRIEVELVQAASAARMVGPSAGAYALVYTVTDDYGTTAVAQSAVTVVPPADPTDPGTGAPGTPGGGGVVAPGDGTDAGDGTLPATGGEASLLWMLGILALLAGAGLMIRRRNAQV</sequence>
<feature type="domain" description="Pesticidal crystal protein Cry22Aa Ig-like" evidence="7">
    <location>
        <begin position="1611"/>
        <end position="1675"/>
    </location>
</feature>
<dbReference type="GO" id="GO:0016798">
    <property type="term" value="F:hydrolase activity, acting on glycosyl bonds"/>
    <property type="evidence" value="ECO:0007669"/>
    <property type="project" value="UniProtKB-KW"/>
</dbReference>
<dbReference type="InterPro" id="IPR008963">
    <property type="entry name" value="Purple_acid_Pase-like_N"/>
</dbReference>
<feature type="region of interest" description="Disordered" evidence="2">
    <location>
        <begin position="973"/>
        <end position="997"/>
    </location>
</feature>
<evidence type="ECO:0000313" key="10">
    <source>
        <dbReference type="EMBL" id="UPL14376.1"/>
    </source>
</evidence>
<feature type="chain" id="PRO_5046053806" evidence="4">
    <location>
        <begin position="42"/>
        <end position="1829"/>
    </location>
</feature>
<proteinExistence type="predicted"/>
<feature type="signal peptide" evidence="4">
    <location>
        <begin position="1"/>
        <end position="41"/>
    </location>
</feature>
<keyword evidence="10" id="KW-0326">Glycosidase</keyword>
<evidence type="ECO:0000259" key="5">
    <source>
        <dbReference type="Pfam" id="PF00149"/>
    </source>
</evidence>
<dbReference type="InterPro" id="IPR041371">
    <property type="entry name" value="GH92_N"/>
</dbReference>
<dbReference type="Gene3D" id="3.30.2080.10">
    <property type="entry name" value="GH92 mannosidase domain"/>
    <property type="match status" value="1"/>
</dbReference>
<keyword evidence="10" id="KW-0378">Hydrolase</keyword>
<dbReference type="Pfam" id="PF17678">
    <property type="entry name" value="Glyco_hydro_92N"/>
    <property type="match status" value="1"/>
</dbReference>
<dbReference type="InterPro" id="IPR050883">
    <property type="entry name" value="PNGase"/>
</dbReference>
<keyword evidence="3" id="KW-0472">Membrane</keyword>
<dbReference type="SUPFAM" id="SSF56300">
    <property type="entry name" value="Metallo-dependent phosphatases"/>
    <property type="match status" value="1"/>
</dbReference>
<dbReference type="InterPro" id="IPR015914">
    <property type="entry name" value="PAPs_N"/>
</dbReference>
<keyword evidence="3" id="KW-1133">Transmembrane helix</keyword>
<evidence type="ECO:0000256" key="4">
    <source>
        <dbReference type="SAM" id="SignalP"/>
    </source>
</evidence>
<dbReference type="NCBIfam" id="TIGR01180">
    <property type="entry name" value="aman2_put"/>
    <property type="match status" value="1"/>
</dbReference>
<dbReference type="Gene3D" id="3.60.21.10">
    <property type="match status" value="1"/>
</dbReference>
<feature type="domain" description="Purple acid phosphatase N-terminal" evidence="8">
    <location>
        <begin position="1200"/>
        <end position="1289"/>
    </location>
</feature>
<name>A0ABY4IR40_9MICO</name>
<evidence type="ECO:0000259" key="8">
    <source>
        <dbReference type="Pfam" id="PF16656"/>
    </source>
</evidence>
<dbReference type="InterPro" id="IPR032179">
    <property type="entry name" value="Cry22Aa_Ig-like"/>
</dbReference>
<dbReference type="Gene3D" id="2.70.98.10">
    <property type="match status" value="1"/>
</dbReference>
<dbReference type="InterPro" id="IPR029052">
    <property type="entry name" value="Metallo-depent_PP-like"/>
</dbReference>
<reference evidence="10 11" key="1">
    <citation type="submission" date="2021-06" db="EMBL/GenBank/DDBJ databases">
        <title>Genome-based taxonomic framework of Microbacterium strains isolated from marine environment, the description of four new species and reclassification of four preexisting species.</title>
        <authorList>
            <person name="Lee S.D."/>
            <person name="Kim S.-M."/>
            <person name="Byeon Y.-S."/>
            <person name="Yang H.L."/>
            <person name="Kim I.S."/>
        </authorList>
    </citation>
    <scope>NUCLEOTIDE SEQUENCE [LARGE SCALE GENOMIC DNA]</scope>
    <source>
        <strain evidence="10 11">SSW1-36</strain>
    </source>
</reference>
<keyword evidence="1 4" id="KW-0732">Signal</keyword>
<dbReference type="Gene3D" id="2.60.120.260">
    <property type="entry name" value="Galactose-binding domain-like"/>
    <property type="match status" value="1"/>
</dbReference>
<dbReference type="Gene3D" id="1.20.1050.60">
    <property type="entry name" value="alpha-1,2-mannosidase"/>
    <property type="match status" value="1"/>
</dbReference>
<dbReference type="InterPro" id="IPR013783">
    <property type="entry name" value="Ig-like_fold"/>
</dbReference>
<dbReference type="SUPFAM" id="SSF48208">
    <property type="entry name" value="Six-hairpin glycosidases"/>
    <property type="match status" value="1"/>
</dbReference>
<feature type="compositionally biased region" description="Gly residues" evidence="2">
    <location>
        <begin position="1772"/>
        <end position="1783"/>
    </location>
</feature>
<dbReference type="InterPro" id="IPR014718">
    <property type="entry name" value="GH-type_carb-bd"/>
</dbReference>
<evidence type="ECO:0000256" key="2">
    <source>
        <dbReference type="SAM" id="MobiDB-lite"/>
    </source>
</evidence>
<evidence type="ECO:0000256" key="1">
    <source>
        <dbReference type="ARBA" id="ARBA00022729"/>
    </source>
</evidence>
<evidence type="ECO:0000259" key="9">
    <source>
        <dbReference type="Pfam" id="PF17678"/>
    </source>
</evidence>
<feature type="domain" description="Calcineurin-like phosphoesterase" evidence="5">
    <location>
        <begin position="1326"/>
        <end position="1498"/>
    </location>
</feature>
<dbReference type="SUPFAM" id="SSF49363">
    <property type="entry name" value="Purple acid phosphatase, N-terminal domain"/>
    <property type="match status" value="1"/>
</dbReference>
<organism evidence="10 11">
    <name type="scientific">Microbacterium galbinum</name>
    <dbReference type="NCBI Taxonomy" id="2851646"/>
    <lineage>
        <taxon>Bacteria</taxon>
        <taxon>Bacillati</taxon>
        <taxon>Actinomycetota</taxon>
        <taxon>Actinomycetes</taxon>
        <taxon>Micrococcales</taxon>
        <taxon>Microbacteriaceae</taxon>
        <taxon>Microbacterium</taxon>
    </lineage>
</organism>
<dbReference type="PANTHER" id="PTHR12143">
    <property type="entry name" value="PEPTIDE N-GLYCANASE PNGASE -RELATED"/>
    <property type="match status" value="1"/>
</dbReference>
<feature type="transmembrane region" description="Helical" evidence="3">
    <location>
        <begin position="1805"/>
        <end position="1822"/>
    </location>
</feature>
<dbReference type="Pfam" id="PF16403">
    <property type="entry name" value="Bact_surface_Ig-like"/>
    <property type="match status" value="1"/>
</dbReference>
<dbReference type="EC" id="3.2.1.-" evidence="10"/>
<dbReference type="Pfam" id="PF07971">
    <property type="entry name" value="Glyco_hydro_92"/>
    <property type="match status" value="1"/>
</dbReference>